<dbReference type="PANTHER" id="PTHR10974:SF75">
    <property type="entry name" value="SULFATASE DOMAIN-CONTAINING PROTEIN"/>
    <property type="match status" value="1"/>
</dbReference>
<dbReference type="WBParaSite" id="SPAL_0001297600.1">
    <property type="protein sequence ID" value="SPAL_0001297600.1"/>
    <property type="gene ID" value="SPAL_0001297600"/>
</dbReference>
<evidence type="ECO:0000313" key="2">
    <source>
        <dbReference type="WBParaSite" id="SPAL_0001297600.1"/>
    </source>
</evidence>
<protein>
    <submittedName>
        <fullName evidence="2">Sulfatase domain-containing protein</fullName>
    </submittedName>
</protein>
<organism evidence="1 2">
    <name type="scientific">Strongyloides papillosus</name>
    <name type="common">Intestinal threadworm</name>
    <dbReference type="NCBI Taxonomy" id="174720"/>
    <lineage>
        <taxon>Eukaryota</taxon>
        <taxon>Metazoa</taxon>
        <taxon>Ecdysozoa</taxon>
        <taxon>Nematoda</taxon>
        <taxon>Chromadorea</taxon>
        <taxon>Rhabditida</taxon>
        <taxon>Tylenchina</taxon>
        <taxon>Panagrolaimomorpha</taxon>
        <taxon>Strongyloidoidea</taxon>
        <taxon>Strongyloididae</taxon>
        <taxon>Strongyloides</taxon>
    </lineage>
</organism>
<sequence>MYLVFFKNIAYLNIFYDLDVYDKKISKDFDENNYCLFEKFNIWSVIVQSYIKPQTKFKKCEKVRDSKHYKIVDGIITVMNNDMYCFCSCMYSNGSYRLNPTQYIFIGKLFKLDCDIFHLRCYNLSGTIIYDDVYFHINKLNKIPKESTPFLEENFIVPINNKRYDVHIYVIDSLSYYHALRALSKTRKYLKENFNGVEMEYLNAIGDNSRPNAYGFLLNKQNMDVDDIFSYKKTKKNDFGDLDSCGVALDNQTFIQEYYRKMGYVTLSAEDSEFGGPFTYPSCVGFKKEPAHHTLKPFQILSLHTITTKSVKDKLKKECLHHGFHIMNYMSDFLQKYENNLKMTLIWQAMILHDEINLIFAADEIFYNFFKKNEKHYKNSFNILMGDHGYRLNTFSISDIGRYEHKNPYFIITI</sequence>
<reference evidence="2" key="1">
    <citation type="submission" date="2016-03" db="UniProtKB">
        <authorList>
            <consortium name="WormBaseParasite"/>
        </authorList>
    </citation>
    <scope>IDENTIFICATION</scope>
</reference>
<dbReference type="GO" id="GO:0005615">
    <property type="term" value="C:extracellular space"/>
    <property type="evidence" value="ECO:0007669"/>
    <property type="project" value="TreeGrafter"/>
</dbReference>
<dbReference type="STRING" id="174720.A0A0N5C4U7"/>
<dbReference type="Pfam" id="PF02995">
    <property type="entry name" value="DUF229"/>
    <property type="match status" value="1"/>
</dbReference>
<dbReference type="Proteomes" id="UP000046392">
    <property type="component" value="Unplaced"/>
</dbReference>
<keyword evidence="1" id="KW-1185">Reference proteome</keyword>
<proteinExistence type="predicted"/>
<dbReference type="PANTHER" id="PTHR10974">
    <property type="entry name" value="FI08016P-RELATED"/>
    <property type="match status" value="1"/>
</dbReference>
<dbReference type="AlphaFoldDB" id="A0A0N5C4U7"/>
<name>A0A0N5C4U7_STREA</name>
<dbReference type="InterPro" id="IPR004245">
    <property type="entry name" value="DUF229"/>
</dbReference>
<evidence type="ECO:0000313" key="1">
    <source>
        <dbReference type="Proteomes" id="UP000046392"/>
    </source>
</evidence>
<accession>A0A0N5C4U7</accession>